<evidence type="ECO:0000256" key="5">
    <source>
        <dbReference type="ARBA" id="ARBA00022737"/>
    </source>
</evidence>
<feature type="chain" id="PRO_5037127626" evidence="9">
    <location>
        <begin position="42"/>
        <end position="427"/>
    </location>
</feature>
<dbReference type="Gene3D" id="3.10.350.10">
    <property type="entry name" value="LysM domain"/>
    <property type="match status" value="1"/>
</dbReference>
<dbReference type="SUPFAM" id="SSF53955">
    <property type="entry name" value="Lysozyme-like"/>
    <property type="match status" value="1"/>
</dbReference>
<keyword evidence="5" id="KW-0677">Repeat</keyword>
<protein>
    <submittedName>
        <fullName evidence="12">Transglycosylase family protein</fullName>
    </submittedName>
</protein>
<feature type="signal peptide" evidence="9">
    <location>
        <begin position="1"/>
        <end position="41"/>
    </location>
</feature>
<evidence type="ECO:0000259" key="11">
    <source>
        <dbReference type="PROSITE" id="PS51935"/>
    </source>
</evidence>
<evidence type="ECO:0000256" key="3">
    <source>
        <dbReference type="ARBA" id="ARBA00022670"/>
    </source>
</evidence>
<dbReference type="Pfam" id="PF06737">
    <property type="entry name" value="Transglycosylas"/>
    <property type="match status" value="1"/>
</dbReference>
<dbReference type="InterPro" id="IPR051202">
    <property type="entry name" value="Peptidase_C40"/>
</dbReference>
<feature type="region of interest" description="Disordered" evidence="8">
    <location>
        <begin position="244"/>
        <end position="304"/>
    </location>
</feature>
<dbReference type="Pfam" id="PF00877">
    <property type="entry name" value="NLPC_P60"/>
    <property type="match status" value="1"/>
</dbReference>
<dbReference type="Gene3D" id="3.90.1720.10">
    <property type="entry name" value="endopeptidase domain like (from Nostoc punctiforme)"/>
    <property type="match status" value="1"/>
</dbReference>
<keyword evidence="13" id="KW-1185">Reference proteome</keyword>
<keyword evidence="3" id="KW-0645">Protease</keyword>
<dbReference type="GO" id="GO:0008234">
    <property type="term" value="F:cysteine-type peptidase activity"/>
    <property type="evidence" value="ECO:0007669"/>
    <property type="project" value="UniProtKB-KW"/>
</dbReference>
<evidence type="ECO:0000256" key="4">
    <source>
        <dbReference type="ARBA" id="ARBA00022729"/>
    </source>
</evidence>
<dbReference type="CDD" id="cd00118">
    <property type="entry name" value="LysM"/>
    <property type="match status" value="1"/>
</dbReference>
<dbReference type="PROSITE" id="PS51935">
    <property type="entry name" value="NLPC_P60"/>
    <property type="match status" value="1"/>
</dbReference>
<evidence type="ECO:0000256" key="6">
    <source>
        <dbReference type="ARBA" id="ARBA00022801"/>
    </source>
</evidence>
<dbReference type="AlphaFoldDB" id="A0A931FC17"/>
<dbReference type="PROSITE" id="PS51782">
    <property type="entry name" value="LYSM"/>
    <property type="match status" value="1"/>
</dbReference>
<comment type="similarity">
    <text evidence="2">Belongs to the transglycosylase family. Rpf subfamily.</text>
</comment>
<feature type="compositionally biased region" description="Low complexity" evidence="8">
    <location>
        <begin position="253"/>
        <end position="304"/>
    </location>
</feature>
<dbReference type="InterPro" id="IPR038765">
    <property type="entry name" value="Papain-like_cys_pep_sf"/>
</dbReference>
<dbReference type="SMART" id="SM00257">
    <property type="entry name" value="LysM"/>
    <property type="match status" value="1"/>
</dbReference>
<evidence type="ECO:0000259" key="10">
    <source>
        <dbReference type="PROSITE" id="PS51782"/>
    </source>
</evidence>
<evidence type="ECO:0000256" key="1">
    <source>
        <dbReference type="ARBA" id="ARBA00007074"/>
    </source>
</evidence>
<proteinExistence type="inferred from homology"/>
<dbReference type="PANTHER" id="PTHR47053:SF1">
    <property type="entry name" value="MUREIN DD-ENDOPEPTIDASE MEPH-RELATED"/>
    <property type="match status" value="1"/>
</dbReference>
<organism evidence="12 13">
    <name type="scientific">Streptacidiphilus fuscans</name>
    <dbReference type="NCBI Taxonomy" id="2789292"/>
    <lineage>
        <taxon>Bacteria</taxon>
        <taxon>Bacillati</taxon>
        <taxon>Actinomycetota</taxon>
        <taxon>Actinomycetes</taxon>
        <taxon>Kitasatosporales</taxon>
        <taxon>Streptomycetaceae</taxon>
        <taxon>Streptacidiphilus</taxon>
    </lineage>
</organism>
<feature type="region of interest" description="Disordered" evidence="8">
    <location>
        <begin position="112"/>
        <end position="189"/>
    </location>
</feature>
<gene>
    <name evidence="12" type="ORF">I2501_08180</name>
</gene>
<accession>A0A931FC17</accession>
<dbReference type="InterPro" id="IPR000064">
    <property type="entry name" value="NLP_P60_dom"/>
</dbReference>
<dbReference type="Gene3D" id="1.10.530.10">
    <property type="match status" value="1"/>
</dbReference>
<name>A0A931FC17_9ACTN</name>
<dbReference type="InterPro" id="IPR010618">
    <property type="entry name" value="RPF"/>
</dbReference>
<evidence type="ECO:0000256" key="8">
    <source>
        <dbReference type="SAM" id="MobiDB-lite"/>
    </source>
</evidence>
<feature type="domain" description="LysM" evidence="10">
    <location>
        <begin position="191"/>
        <end position="240"/>
    </location>
</feature>
<dbReference type="InterPro" id="IPR023346">
    <property type="entry name" value="Lysozyme-like_dom_sf"/>
</dbReference>
<evidence type="ECO:0000256" key="9">
    <source>
        <dbReference type="SAM" id="SignalP"/>
    </source>
</evidence>
<dbReference type="CDD" id="cd13925">
    <property type="entry name" value="RPF"/>
    <property type="match status" value="1"/>
</dbReference>
<dbReference type="Pfam" id="PF01476">
    <property type="entry name" value="LysM"/>
    <property type="match status" value="1"/>
</dbReference>
<evidence type="ECO:0000256" key="2">
    <source>
        <dbReference type="ARBA" id="ARBA00010830"/>
    </source>
</evidence>
<comment type="similarity">
    <text evidence="1">Belongs to the peptidase C40 family.</text>
</comment>
<keyword evidence="6" id="KW-0378">Hydrolase</keyword>
<sequence length="427" mass="42054">MTGRHRAPKIARRASKRLLATVGLTGAGLALPLVTATGAHAATVSTWDSVAQCESSGDWSINTGNGYYGGLQFSQSTWDAYGGQQYASSADQASKDQQIAVAEKVLADQGPGAWPVCGPQAGLTQGGPAPAISASGSSSSSNSATSATSANSSAASSSSASGSSSSASDSTSGAAASSASSAPATGSSTAGHYTVRAGDWLSTIAAKHDVSGGWERLYQLNRATLTHGPNLIFPGQQLVLGGKAVSAPAAQPSNDSDNDSSSSATSSSSASNASNASDSSASSNSSGSAQASTGASTTSSSTTQVGSGAAATAIAFAEAHVGDSYVYGGTGPNSWDCSGLAQAAYAQAGINLPRTSSEQASATTPVSLDALQPGDLLFWSSDGSDSGVYHVAIYVGGGRYVEAANPSSGVKYDTISNYTPSFAGRVS</sequence>
<evidence type="ECO:0000313" key="12">
    <source>
        <dbReference type="EMBL" id="MBF9068013.1"/>
    </source>
</evidence>
<evidence type="ECO:0000256" key="7">
    <source>
        <dbReference type="ARBA" id="ARBA00022807"/>
    </source>
</evidence>
<feature type="domain" description="NlpC/P60" evidence="11">
    <location>
        <begin position="307"/>
        <end position="427"/>
    </location>
</feature>
<dbReference type="InterPro" id="IPR018392">
    <property type="entry name" value="LysM"/>
</dbReference>
<dbReference type="EMBL" id="JADPRT010000003">
    <property type="protein sequence ID" value="MBF9068013.1"/>
    <property type="molecule type" value="Genomic_DNA"/>
</dbReference>
<dbReference type="Proteomes" id="UP000657385">
    <property type="component" value="Unassembled WGS sequence"/>
</dbReference>
<comment type="caution">
    <text evidence="12">The sequence shown here is derived from an EMBL/GenBank/DDBJ whole genome shotgun (WGS) entry which is preliminary data.</text>
</comment>
<dbReference type="SUPFAM" id="SSF54106">
    <property type="entry name" value="LysM domain"/>
    <property type="match status" value="1"/>
</dbReference>
<keyword evidence="4 9" id="KW-0732">Signal</keyword>
<feature type="compositionally biased region" description="Low complexity" evidence="8">
    <location>
        <begin position="133"/>
        <end position="189"/>
    </location>
</feature>
<dbReference type="RefSeq" id="WP_196193193.1">
    <property type="nucleotide sequence ID" value="NZ_JADPRT010000003.1"/>
</dbReference>
<reference evidence="12" key="1">
    <citation type="submission" date="2020-11" db="EMBL/GenBank/DDBJ databases">
        <title>Isolation and identification of active actinomycetes.</title>
        <authorList>
            <person name="Yu B."/>
        </authorList>
    </citation>
    <scope>NUCLEOTIDE SEQUENCE</scope>
    <source>
        <strain evidence="12">NEAU-YB345</strain>
    </source>
</reference>
<evidence type="ECO:0000313" key="13">
    <source>
        <dbReference type="Proteomes" id="UP000657385"/>
    </source>
</evidence>
<dbReference type="InterPro" id="IPR036779">
    <property type="entry name" value="LysM_dom_sf"/>
</dbReference>
<dbReference type="SUPFAM" id="SSF54001">
    <property type="entry name" value="Cysteine proteinases"/>
    <property type="match status" value="1"/>
</dbReference>
<dbReference type="GO" id="GO:0006508">
    <property type="term" value="P:proteolysis"/>
    <property type="evidence" value="ECO:0007669"/>
    <property type="project" value="UniProtKB-KW"/>
</dbReference>
<keyword evidence="7" id="KW-0788">Thiol protease</keyword>
<dbReference type="PANTHER" id="PTHR47053">
    <property type="entry name" value="MUREIN DD-ENDOPEPTIDASE MEPH-RELATED"/>
    <property type="match status" value="1"/>
</dbReference>